<protein>
    <submittedName>
        <fullName evidence="1">Uncharacterized protein</fullName>
    </submittedName>
</protein>
<keyword evidence="2" id="KW-1185">Reference proteome</keyword>
<comment type="caution">
    <text evidence="1">The sequence shown here is derived from an EMBL/GenBank/DDBJ whole genome shotgun (WGS) entry which is preliminary data.</text>
</comment>
<evidence type="ECO:0000313" key="1">
    <source>
        <dbReference type="EMBL" id="MED6118051.1"/>
    </source>
</evidence>
<sequence length="64" mass="6904">VLSRSKDTTTWIRTDRASGIILTGSDMILSVARTVKIVPASNGALWNTIHPRNTKAETIVGAIQ</sequence>
<accession>A0ABU6R115</accession>
<proteinExistence type="predicted"/>
<gene>
    <name evidence="1" type="ORF">PIB30_115847</name>
</gene>
<organism evidence="1 2">
    <name type="scientific">Stylosanthes scabra</name>
    <dbReference type="NCBI Taxonomy" id="79078"/>
    <lineage>
        <taxon>Eukaryota</taxon>
        <taxon>Viridiplantae</taxon>
        <taxon>Streptophyta</taxon>
        <taxon>Embryophyta</taxon>
        <taxon>Tracheophyta</taxon>
        <taxon>Spermatophyta</taxon>
        <taxon>Magnoliopsida</taxon>
        <taxon>eudicotyledons</taxon>
        <taxon>Gunneridae</taxon>
        <taxon>Pentapetalae</taxon>
        <taxon>rosids</taxon>
        <taxon>fabids</taxon>
        <taxon>Fabales</taxon>
        <taxon>Fabaceae</taxon>
        <taxon>Papilionoideae</taxon>
        <taxon>50 kb inversion clade</taxon>
        <taxon>dalbergioids sensu lato</taxon>
        <taxon>Dalbergieae</taxon>
        <taxon>Pterocarpus clade</taxon>
        <taxon>Stylosanthes</taxon>
    </lineage>
</organism>
<reference evidence="1 2" key="1">
    <citation type="journal article" date="2023" name="Plants (Basel)">
        <title>Bridging the Gap: Combining Genomics and Transcriptomics Approaches to Understand Stylosanthes scabra, an Orphan Legume from the Brazilian Caatinga.</title>
        <authorList>
            <person name="Ferreira-Neto J.R.C."/>
            <person name="da Silva M.D."/>
            <person name="Binneck E."/>
            <person name="de Melo N.F."/>
            <person name="da Silva R.H."/>
            <person name="de Melo A.L.T.M."/>
            <person name="Pandolfi V."/>
            <person name="Bustamante F.O."/>
            <person name="Brasileiro-Vidal A.C."/>
            <person name="Benko-Iseppon A.M."/>
        </authorList>
    </citation>
    <scope>NUCLEOTIDE SEQUENCE [LARGE SCALE GENOMIC DNA]</scope>
    <source>
        <tissue evidence="1">Leaves</tissue>
    </source>
</reference>
<dbReference type="EMBL" id="JASCZI010014066">
    <property type="protein sequence ID" value="MED6118051.1"/>
    <property type="molecule type" value="Genomic_DNA"/>
</dbReference>
<name>A0ABU6R115_9FABA</name>
<dbReference type="Proteomes" id="UP001341840">
    <property type="component" value="Unassembled WGS sequence"/>
</dbReference>
<feature type="non-terminal residue" evidence="1">
    <location>
        <position position="1"/>
    </location>
</feature>
<evidence type="ECO:0000313" key="2">
    <source>
        <dbReference type="Proteomes" id="UP001341840"/>
    </source>
</evidence>